<keyword evidence="1" id="KW-0812">Transmembrane</keyword>
<protein>
    <submittedName>
        <fullName evidence="2">Uncharacterized protein</fullName>
    </submittedName>
</protein>
<evidence type="ECO:0000313" key="3">
    <source>
        <dbReference type="Proteomes" id="UP000034154"/>
    </source>
</evidence>
<dbReference type="Proteomes" id="UP000034154">
    <property type="component" value="Unassembled WGS sequence"/>
</dbReference>
<comment type="caution">
    <text evidence="2">The sequence shown here is derived from an EMBL/GenBank/DDBJ whole genome shotgun (WGS) entry which is preliminary data.</text>
</comment>
<dbReference type="EMBL" id="LCJB01000009">
    <property type="protein sequence ID" value="KKT71744.1"/>
    <property type="molecule type" value="Genomic_DNA"/>
</dbReference>
<name>A0A0G1MIE0_9BACT</name>
<feature type="transmembrane region" description="Helical" evidence="1">
    <location>
        <begin position="102"/>
        <end position="122"/>
    </location>
</feature>
<organism evidence="2 3">
    <name type="scientific">Candidatus Uhrbacteria bacterium GW2011_GWF2_44_350</name>
    <dbReference type="NCBI Taxonomy" id="1619000"/>
    <lineage>
        <taxon>Bacteria</taxon>
        <taxon>Candidatus Uhriibacteriota</taxon>
    </lineage>
</organism>
<keyword evidence="1" id="KW-1133">Transmembrane helix</keyword>
<evidence type="ECO:0000256" key="1">
    <source>
        <dbReference type="SAM" id="Phobius"/>
    </source>
</evidence>
<feature type="transmembrane region" description="Helical" evidence="1">
    <location>
        <begin position="69"/>
        <end position="90"/>
    </location>
</feature>
<evidence type="ECO:0000313" key="2">
    <source>
        <dbReference type="EMBL" id="KKT71744.1"/>
    </source>
</evidence>
<sequence length="145" mass="16406">MRPLRLFLFWLAAFVVSYVVSSLMVVAWSLSSYNSLFLVIGTLNSSLVYLLFGWLYFRPGFARRLSERIKNAAVWVALDFIFGMIILSLVQGLSPLEMFSSASYLIESINFLALMLAAYLCVKKPPQRSEPAWPQSSAQLLPEPE</sequence>
<accession>A0A0G1MIE0</accession>
<keyword evidence="1" id="KW-0472">Membrane</keyword>
<reference evidence="2 3" key="1">
    <citation type="journal article" date="2015" name="Nature">
        <title>rRNA introns, odd ribosomes, and small enigmatic genomes across a large radiation of phyla.</title>
        <authorList>
            <person name="Brown C.T."/>
            <person name="Hug L.A."/>
            <person name="Thomas B.C."/>
            <person name="Sharon I."/>
            <person name="Castelle C.J."/>
            <person name="Singh A."/>
            <person name="Wilkins M.J."/>
            <person name="Williams K.H."/>
            <person name="Banfield J.F."/>
        </authorList>
    </citation>
    <scope>NUCLEOTIDE SEQUENCE [LARGE SCALE GENOMIC DNA]</scope>
</reference>
<dbReference type="AlphaFoldDB" id="A0A0G1MIE0"/>
<gene>
    <name evidence="2" type="ORF">UW63_C0009G0013</name>
</gene>
<feature type="transmembrane region" description="Helical" evidence="1">
    <location>
        <begin position="7"/>
        <end position="30"/>
    </location>
</feature>
<proteinExistence type="predicted"/>
<feature type="transmembrane region" description="Helical" evidence="1">
    <location>
        <begin position="36"/>
        <end position="57"/>
    </location>
</feature>